<reference evidence="2 3" key="1">
    <citation type="journal article" date="2012" name="Plant Cell">
        <title>Genome comparison of barley and maize smut fungi reveals targeted loss of RNA silencing components and species-specific presence of transposable elements.</title>
        <authorList>
            <person name="Laurie J.D."/>
            <person name="Ali S."/>
            <person name="Linning R."/>
            <person name="Mannhaupt G."/>
            <person name="Wong P."/>
            <person name="Gueldener U."/>
            <person name="Muensterkoetter M."/>
            <person name="Moore R."/>
            <person name="Kahmann R."/>
            <person name="Bakkeren G."/>
            <person name="Schirawski J."/>
        </authorList>
    </citation>
    <scope>NUCLEOTIDE SEQUENCE [LARGE SCALE GENOMIC DNA]</scope>
    <source>
        <strain evidence="3">Uh4875-4</strain>
    </source>
</reference>
<keyword evidence="3" id="KW-1185">Reference proteome</keyword>
<feature type="compositionally biased region" description="Basic residues" evidence="1">
    <location>
        <begin position="125"/>
        <end position="134"/>
    </location>
</feature>
<protein>
    <submittedName>
        <fullName evidence="2">Uncharacterized protein</fullName>
    </submittedName>
</protein>
<evidence type="ECO:0000256" key="1">
    <source>
        <dbReference type="SAM" id="MobiDB-lite"/>
    </source>
</evidence>
<feature type="region of interest" description="Disordered" evidence="1">
    <location>
        <begin position="115"/>
        <end position="155"/>
    </location>
</feature>
<dbReference type="AlphaFoldDB" id="I2FS87"/>
<proteinExistence type="predicted"/>
<dbReference type="OrthoDB" id="2557532at2759"/>
<evidence type="ECO:0000313" key="2">
    <source>
        <dbReference type="EMBL" id="CCF49780.1"/>
    </source>
</evidence>
<sequence>MLPATLPSLWHTSPTLCHGPGCSRSRRATGSYGRSTGIEDLVDTSREHGRSAVSMETMDSYGLTCKGGPSHMRGGPGTATRRTKLKEQAQPRRGPSSDGYHSGARETRVIGHWQAGPAEEEQCRRSRHQVMRRRSSVEGVDTTQEAQGCQAGEAPEQYSMKKVLSGERAGAASLAML</sequence>
<gene>
    <name evidence="2" type="ORF">UHOR_10024</name>
</gene>
<accession>I2FS87</accession>
<dbReference type="EMBL" id="CAGI01000148">
    <property type="protein sequence ID" value="CCF49780.1"/>
    <property type="molecule type" value="Genomic_DNA"/>
</dbReference>
<feature type="region of interest" description="Disordered" evidence="1">
    <location>
        <begin position="64"/>
        <end position="103"/>
    </location>
</feature>
<organism evidence="2 3">
    <name type="scientific">Ustilago hordei</name>
    <name type="common">Barley covered smut fungus</name>
    <dbReference type="NCBI Taxonomy" id="120017"/>
    <lineage>
        <taxon>Eukaryota</taxon>
        <taxon>Fungi</taxon>
        <taxon>Dikarya</taxon>
        <taxon>Basidiomycota</taxon>
        <taxon>Ustilaginomycotina</taxon>
        <taxon>Ustilaginomycetes</taxon>
        <taxon>Ustilaginales</taxon>
        <taxon>Ustilaginaceae</taxon>
        <taxon>Ustilago</taxon>
    </lineage>
</organism>
<evidence type="ECO:0000313" key="3">
    <source>
        <dbReference type="Proteomes" id="UP000006174"/>
    </source>
</evidence>
<name>I2FS87_USTHO</name>
<comment type="caution">
    <text evidence="2">The sequence shown here is derived from an EMBL/GenBank/DDBJ whole genome shotgun (WGS) entry which is preliminary data.</text>
</comment>
<dbReference type="Proteomes" id="UP000006174">
    <property type="component" value="Unassembled WGS sequence"/>
</dbReference>
<dbReference type="HOGENOM" id="CLU_1518980_0_0_1"/>